<dbReference type="EMBL" id="QZWG01000008">
    <property type="protein sequence ID" value="RZB98292.1"/>
    <property type="molecule type" value="Genomic_DNA"/>
</dbReference>
<dbReference type="Gramene" id="XM_028390869.1">
    <property type="protein sequence ID" value="XP_028246670.1"/>
    <property type="gene ID" value="LOC114423977"/>
</dbReference>
<evidence type="ECO:0000313" key="4">
    <source>
        <dbReference type="Proteomes" id="UP000289340"/>
    </source>
</evidence>
<keyword evidence="4" id="KW-1185">Reference proteome</keyword>
<comment type="caution">
    <text evidence="3">The sequence shown here is derived from an EMBL/GenBank/DDBJ whole genome shotgun (WGS) entry which is preliminary data.</text>
</comment>
<evidence type="ECO:0000313" key="3">
    <source>
        <dbReference type="EMBL" id="RZB98292.1"/>
    </source>
</evidence>
<organism evidence="3 4">
    <name type="scientific">Glycine soja</name>
    <name type="common">Wild soybean</name>
    <dbReference type="NCBI Taxonomy" id="3848"/>
    <lineage>
        <taxon>Eukaryota</taxon>
        <taxon>Viridiplantae</taxon>
        <taxon>Streptophyta</taxon>
        <taxon>Embryophyta</taxon>
        <taxon>Tracheophyta</taxon>
        <taxon>Spermatophyta</taxon>
        <taxon>Magnoliopsida</taxon>
        <taxon>eudicotyledons</taxon>
        <taxon>Gunneridae</taxon>
        <taxon>Pentapetalae</taxon>
        <taxon>rosids</taxon>
        <taxon>fabids</taxon>
        <taxon>Fabales</taxon>
        <taxon>Fabaceae</taxon>
        <taxon>Papilionoideae</taxon>
        <taxon>50 kb inversion clade</taxon>
        <taxon>NPAAA clade</taxon>
        <taxon>indigoferoid/millettioid clade</taxon>
        <taxon>Phaseoleae</taxon>
        <taxon>Glycine</taxon>
        <taxon>Glycine subgen. Soja</taxon>
    </lineage>
</organism>
<name>A0A445JIJ2_GLYSO</name>
<dbReference type="Proteomes" id="UP000289340">
    <property type="component" value="Chromosome 8"/>
</dbReference>
<comment type="similarity">
    <text evidence="1">Belongs to the ARG7 family.</text>
</comment>
<protein>
    <submittedName>
        <fullName evidence="3">Auxin-induced protein 6B</fullName>
    </submittedName>
</protein>
<feature type="region of interest" description="Disordered" evidence="2">
    <location>
        <begin position="17"/>
        <end position="52"/>
    </location>
</feature>
<evidence type="ECO:0000256" key="1">
    <source>
        <dbReference type="ARBA" id="ARBA00006974"/>
    </source>
</evidence>
<dbReference type="PANTHER" id="PTHR31374">
    <property type="entry name" value="AUXIN-INDUCED PROTEIN-LIKE-RELATED"/>
    <property type="match status" value="1"/>
</dbReference>
<reference evidence="3 4" key="1">
    <citation type="submission" date="2018-09" db="EMBL/GenBank/DDBJ databases">
        <title>A high-quality reference genome of wild soybean provides a powerful tool to mine soybean genomes.</title>
        <authorList>
            <person name="Xie M."/>
            <person name="Chung C.Y.L."/>
            <person name="Li M.-W."/>
            <person name="Wong F.-L."/>
            <person name="Chan T.-F."/>
            <person name="Lam H.-M."/>
        </authorList>
    </citation>
    <scope>NUCLEOTIDE SEQUENCE [LARGE SCALE GENOMIC DNA]</scope>
    <source>
        <strain evidence="4">cv. W05</strain>
        <tissue evidence="3">Hypocotyl of etiolated seedlings</tissue>
    </source>
</reference>
<proteinExistence type="inferred from homology"/>
<evidence type="ECO:0000256" key="2">
    <source>
        <dbReference type="SAM" id="MobiDB-lite"/>
    </source>
</evidence>
<gene>
    <name evidence="3" type="ORF">D0Y65_021321</name>
</gene>
<sequence>MKLATPKIIRKIPSPLKLVSRSSSSAAKKPLLVSGSGQPSSSSDGSSKQQVVPKGSLAVYVGPDLRRFVIPVSFLAMPDFKVLMESVAEEYGCDHDGAIQIPCDEDYFQQILMSCSQRQRIISPKKLIPNIPLICTTH</sequence>
<dbReference type="AlphaFoldDB" id="A0A445JIJ2"/>
<accession>A0A445JIJ2</accession>
<dbReference type="PANTHER" id="PTHR31374:SF139">
    <property type="entry name" value="OS02G0143300 PROTEIN"/>
    <property type="match status" value="1"/>
</dbReference>
<dbReference type="GO" id="GO:0009733">
    <property type="term" value="P:response to auxin"/>
    <property type="evidence" value="ECO:0007669"/>
    <property type="project" value="InterPro"/>
</dbReference>
<dbReference type="Pfam" id="PF02519">
    <property type="entry name" value="Auxin_inducible"/>
    <property type="match status" value="1"/>
</dbReference>
<dbReference type="InterPro" id="IPR003676">
    <property type="entry name" value="SAUR_fam"/>
</dbReference>